<protein>
    <recommendedName>
        <fullName evidence="2">DUF7950 domain-containing protein</fullName>
    </recommendedName>
</protein>
<sequence>MDFSRGGECCITRNNNANGGGGYAYDTSKVNRILLRYRPIAPKPASSGGSTFNKLAESSAEKRGRGKRKSMQKERKPSKRASRRRKVPGNNNQSPPVVTLQLLPESPENKYSQASKYSSDEGPSNSPSNGFTRSLITKTSPQGSPNWLSLEKHEMMRRVVISSWVKVESVAYTWLADPYWLRSTDNEKVMRLDQDTCPGFISGGGNRVSWVNRAYKEVFGGGGGSEEVVVWLVLGDEVELRGMDCGGFTCKVRVVTCGEGLGKKSSSFTLPCDVWRMDFGGFAWRLDTKAALSLSR</sequence>
<accession>A0AAV3R4Q6</accession>
<evidence type="ECO:0000313" key="3">
    <source>
        <dbReference type="EMBL" id="GAA0169362.1"/>
    </source>
</evidence>
<proteinExistence type="predicted"/>
<feature type="domain" description="DUF7950" evidence="2">
    <location>
        <begin position="162"/>
        <end position="293"/>
    </location>
</feature>
<dbReference type="PANTHER" id="PTHR33595:SF7">
    <property type="entry name" value="OS12G0242500 PROTEIN"/>
    <property type="match status" value="1"/>
</dbReference>
<feature type="compositionally biased region" description="Basic residues" evidence="1">
    <location>
        <begin position="64"/>
        <end position="87"/>
    </location>
</feature>
<comment type="caution">
    <text evidence="3">The sequence shown here is derived from an EMBL/GenBank/DDBJ whole genome shotgun (WGS) entry which is preliminary data.</text>
</comment>
<reference evidence="3 4" key="1">
    <citation type="submission" date="2024-01" db="EMBL/GenBank/DDBJ databases">
        <title>The complete chloroplast genome sequence of Lithospermum erythrorhizon: insights into the phylogenetic relationship among Boraginaceae species and the maternal lineages of purple gromwells.</title>
        <authorList>
            <person name="Okada T."/>
            <person name="Watanabe K."/>
        </authorList>
    </citation>
    <scope>NUCLEOTIDE SEQUENCE [LARGE SCALE GENOMIC DNA]</scope>
</reference>
<keyword evidence="4" id="KW-1185">Reference proteome</keyword>
<evidence type="ECO:0000256" key="1">
    <source>
        <dbReference type="SAM" id="MobiDB-lite"/>
    </source>
</evidence>
<dbReference type="AlphaFoldDB" id="A0AAV3R4Q6"/>
<feature type="region of interest" description="Disordered" evidence="1">
    <location>
        <begin position="41"/>
        <end position="147"/>
    </location>
</feature>
<dbReference type="InterPro" id="IPR057710">
    <property type="entry name" value="DUF7950"/>
</dbReference>
<dbReference type="PANTHER" id="PTHR33595">
    <property type="entry name" value="VON WILLEBRAND FACTOR A DOMAIN PROTEIN"/>
    <property type="match status" value="1"/>
</dbReference>
<evidence type="ECO:0000313" key="4">
    <source>
        <dbReference type="Proteomes" id="UP001454036"/>
    </source>
</evidence>
<dbReference type="Proteomes" id="UP001454036">
    <property type="component" value="Unassembled WGS sequence"/>
</dbReference>
<gene>
    <name evidence="3" type="ORF">LIER_23870</name>
</gene>
<name>A0AAV3R4Q6_LITER</name>
<evidence type="ECO:0000259" key="2">
    <source>
        <dbReference type="Pfam" id="PF25821"/>
    </source>
</evidence>
<organism evidence="3 4">
    <name type="scientific">Lithospermum erythrorhizon</name>
    <name type="common">Purple gromwell</name>
    <name type="synonym">Lithospermum officinale var. erythrorhizon</name>
    <dbReference type="NCBI Taxonomy" id="34254"/>
    <lineage>
        <taxon>Eukaryota</taxon>
        <taxon>Viridiplantae</taxon>
        <taxon>Streptophyta</taxon>
        <taxon>Embryophyta</taxon>
        <taxon>Tracheophyta</taxon>
        <taxon>Spermatophyta</taxon>
        <taxon>Magnoliopsida</taxon>
        <taxon>eudicotyledons</taxon>
        <taxon>Gunneridae</taxon>
        <taxon>Pentapetalae</taxon>
        <taxon>asterids</taxon>
        <taxon>lamiids</taxon>
        <taxon>Boraginales</taxon>
        <taxon>Boraginaceae</taxon>
        <taxon>Boraginoideae</taxon>
        <taxon>Lithospermeae</taxon>
        <taxon>Lithospermum</taxon>
    </lineage>
</organism>
<dbReference type="Pfam" id="PF25821">
    <property type="entry name" value="DUF7950"/>
    <property type="match status" value="1"/>
</dbReference>
<feature type="compositionally biased region" description="Polar residues" evidence="1">
    <location>
        <begin position="109"/>
        <end position="147"/>
    </location>
</feature>
<dbReference type="EMBL" id="BAABME010006818">
    <property type="protein sequence ID" value="GAA0169362.1"/>
    <property type="molecule type" value="Genomic_DNA"/>
</dbReference>